<name>A0A5F2AZA1_9LEPT</name>
<dbReference type="PROSITE" id="PS00868">
    <property type="entry name" value="CYS_MET_METAB_PP"/>
    <property type="match status" value="1"/>
</dbReference>
<dbReference type="GO" id="GO:0071269">
    <property type="term" value="P:L-homocysteine biosynthetic process"/>
    <property type="evidence" value="ECO:0007669"/>
    <property type="project" value="TreeGrafter"/>
</dbReference>
<accession>A0A5F2AZA1</accession>
<dbReference type="FunFam" id="3.40.640.10:FF:000035">
    <property type="entry name" value="O-succinylhomoserine sulfhydrylase"/>
    <property type="match status" value="1"/>
</dbReference>
<proteinExistence type="inferred from homology"/>
<keyword evidence="4 5" id="KW-0663">Pyridoxal phosphate</keyword>
<comment type="similarity">
    <text evidence="2 6">Belongs to the trans-sulfuration enzymes family.</text>
</comment>
<reference evidence="8 9" key="1">
    <citation type="journal article" date="2019" name="PLoS Negl. Trop. Dis.">
        <title>Revisiting the worldwide diversity of Leptospira species in the environment.</title>
        <authorList>
            <person name="Vincent A.T."/>
            <person name="Schiettekatte O."/>
            <person name="Bourhy P."/>
            <person name="Veyrier F.J."/>
            <person name="Picardeau M."/>
        </authorList>
    </citation>
    <scope>NUCLEOTIDE SEQUENCE [LARGE SCALE GENOMIC DNA]</scope>
    <source>
        <strain evidence="8 9">201702444</strain>
    </source>
</reference>
<sequence>MPRNYKPETIALHGGQSPDPTTTSRAVPIYQTTSYVFKDTDHAARLFGLQEFGNIYTRLMNPTTDVLEQRVAALEGGVAALATASGQAAETLALLNIVEAGQEIVASASLYGGTYNLLHYTFPKLGIKVHFVDPSNPENFRKVVNDKTRAFYAETLGNPKLDTLDLEAISKVAHESGVPFIVDNTLPSPYLINPIEHGADIVVHSLTKFLGGHGTSIGGIIIDSGKFNWGNGKFKNFTEPDPSYHGLKFWDVFGKFEPFGGVNIAYIIKARVQGLRDTGAALSPFNAWQILQGVETLPLRIRKHSENALAVAEYLSKHPKVSWVNYPGLKTDKNYALAKKYHKRDLYGAILGFGVKGGVAEAKKFIDGLELFSLLANVGDAKSLAIHPASTTHQQLTPEEQASAGVTPDFVRLSVGLENIEDILFDLEEALKKV</sequence>
<protein>
    <submittedName>
        <fullName evidence="8">O-acetylhomoserine aminocarboxypropyltransferase/cysteine synthase</fullName>
    </submittedName>
</protein>
<feature type="modified residue" description="N6-(pyridoxal phosphate)lysine" evidence="5">
    <location>
        <position position="208"/>
    </location>
</feature>
<dbReference type="Gene3D" id="3.90.1150.10">
    <property type="entry name" value="Aspartate Aminotransferase, domain 1"/>
    <property type="match status" value="1"/>
</dbReference>
<evidence type="ECO:0000256" key="1">
    <source>
        <dbReference type="ARBA" id="ARBA00001933"/>
    </source>
</evidence>
<evidence type="ECO:0000256" key="5">
    <source>
        <dbReference type="PIRSR" id="PIRSR001434-2"/>
    </source>
</evidence>
<dbReference type="InterPro" id="IPR054542">
    <property type="entry name" value="Cys_met_metab_PP"/>
</dbReference>
<dbReference type="PIRSF" id="PIRSF001434">
    <property type="entry name" value="CGS"/>
    <property type="match status" value="1"/>
</dbReference>
<dbReference type="InterPro" id="IPR015421">
    <property type="entry name" value="PyrdxlP-dep_Trfase_major"/>
</dbReference>
<dbReference type="InterPro" id="IPR015422">
    <property type="entry name" value="PyrdxlP-dep_Trfase_small"/>
</dbReference>
<dbReference type="InterPro" id="IPR006235">
    <property type="entry name" value="OAc-hSer/O-AcSer_sulfhydrylase"/>
</dbReference>
<comment type="caution">
    <text evidence="8">The sequence shown here is derived from an EMBL/GenBank/DDBJ whole genome shotgun (WGS) entry which is preliminary data.</text>
</comment>
<evidence type="ECO:0000256" key="2">
    <source>
        <dbReference type="ARBA" id="ARBA00009077"/>
    </source>
</evidence>
<dbReference type="SUPFAM" id="SSF53383">
    <property type="entry name" value="PLP-dependent transferases"/>
    <property type="match status" value="1"/>
</dbReference>
<dbReference type="CDD" id="cd00614">
    <property type="entry name" value="CGS_like"/>
    <property type="match status" value="1"/>
</dbReference>
<dbReference type="GO" id="GO:0030170">
    <property type="term" value="F:pyridoxal phosphate binding"/>
    <property type="evidence" value="ECO:0007669"/>
    <property type="project" value="InterPro"/>
</dbReference>
<keyword evidence="3 8" id="KW-0808">Transferase</keyword>
<dbReference type="InterPro" id="IPR000277">
    <property type="entry name" value="Cys/Met-Metab_PyrdxlP-dep_enz"/>
</dbReference>
<dbReference type="GO" id="GO:0019346">
    <property type="term" value="P:transsulfuration"/>
    <property type="evidence" value="ECO:0007669"/>
    <property type="project" value="InterPro"/>
</dbReference>
<dbReference type="Pfam" id="PF01053">
    <property type="entry name" value="Cys_Met_Meta_PP"/>
    <property type="match status" value="1"/>
</dbReference>
<evidence type="ECO:0000313" key="8">
    <source>
        <dbReference type="EMBL" id="TGL96161.1"/>
    </source>
</evidence>
<evidence type="ECO:0000256" key="4">
    <source>
        <dbReference type="ARBA" id="ARBA00022898"/>
    </source>
</evidence>
<dbReference type="Proteomes" id="UP000298429">
    <property type="component" value="Unassembled WGS sequence"/>
</dbReference>
<dbReference type="GO" id="GO:0005737">
    <property type="term" value="C:cytoplasm"/>
    <property type="evidence" value="ECO:0007669"/>
    <property type="project" value="TreeGrafter"/>
</dbReference>
<comment type="cofactor">
    <cofactor evidence="1 6">
        <name>pyridoxal 5'-phosphate</name>
        <dbReference type="ChEBI" id="CHEBI:597326"/>
    </cofactor>
</comment>
<feature type="region of interest" description="Disordered" evidence="7">
    <location>
        <begin position="1"/>
        <end position="23"/>
    </location>
</feature>
<dbReference type="AlphaFoldDB" id="A0A5F2AZA1"/>
<evidence type="ECO:0000313" key="9">
    <source>
        <dbReference type="Proteomes" id="UP000298429"/>
    </source>
</evidence>
<evidence type="ECO:0000256" key="3">
    <source>
        <dbReference type="ARBA" id="ARBA00022679"/>
    </source>
</evidence>
<gene>
    <name evidence="8" type="ORF">EHQ76_16325</name>
</gene>
<dbReference type="InterPro" id="IPR015424">
    <property type="entry name" value="PyrdxlP-dep_Trfase"/>
</dbReference>
<dbReference type="Gene3D" id="3.40.640.10">
    <property type="entry name" value="Type I PLP-dependent aspartate aminotransferase-like (Major domain)"/>
    <property type="match status" value="1"/>
</dbReference>
<evidence type="ECO:0000256" key="7">
    <source>
        <dbReference type="SAM" id="MobiDB-lite"/>
    </source>
</evidence>
<evidence type="ECO:0000256" key="6">
    <source>
        <dbReference type="RuleBase" id="RU362118"/>
    </source>
</evidence>
<organism evidence="8 9">
    <name type="scientific">Leptospira barantonii</name>
    <dbReference type="NCBI Taxonomy" id="2023184"/>
    <lineage>
        <taxon>Bacteria</taxon>
        <taxon>Pseudomonadati</taxon>
        <taxon>Spirochaetota</taxon>
        <taxon>Spirochaetia</taxon>
        <taxon>Leptospirales</taxon>
        <taxon>Leptospiraceae</taxon>
        <taxon>Leptospira</taxon>
    </lineage>
</organism>
<dbReference type="NCBIfam" id="TIGR01326">
    <property type="entry name" value="OAH_OAS_sulfhy"/>
    <property type="match status" value="1"/>
</dbReference>
<dbReference type="GO" id="GO:0003961">
    <property type="term" value="F:O-acetylhomoserine aminocarboxypropyltransferase activity"/>
    <property type="evidence" value="ECO:0007669"/>
    <property type="project" value="TreeGrafter"/>
</dbReference>
<dbReference type="GO" id="GO:0006535">
    <property type="term" value="P:cysteine biosynthetic process from serine"/>
    <property type="evidence" value="ECO:0007669"/>
    <property type="project" value="TreeGrafter"/>
</dbReference>
<dbReference type="GO" id="GO:0004124">
    <property type="term" value="F:cysteine synthase activity"/>
    <property type="evidence" value="ECO:0007669"/>
    <property type="project" value="TreeGrafter"/>
</dbReference>
<dbReference type="PANTHER" id="PTHR43797">
    <property type="entry name" value="HOMOCYSTEINE/CYSTEINE SYNTHASE"/>
    <property type="match status" value="1"/>
</dbReference>
<dbReference type="PANTHER" id="PTHR43797:SF2">
    <property type="entry name" value="HOMOCYSTEINE_CYSTEINE SYNTHASE"/>
    <property type="match status" value="1"/>
</dbReference>
<dbReference type="OrthoDB" id="9780685at2"/>
<dbReference type="EMBL" id="RQGN01000089">
    <property type="protein sequence ID" value="TGL96161.1"/>
    <property type="molecule type" value="Genomic_DNA"/>
</dbReference>
<dbReference type="RefSeq" id="WP_135671977.1">
    <property type="nucleotide sequence ID" value="NZ_RQGN01000089.1"/>
</dbReference>